<accession>A0A369T8S7</accession>
<protein>
    <recommendedName>
        <fullName evidence="4">DUF3311 domain-containing protein</fullName>
    </recommendedName>
</protein>
<keyword evidence="1" id="KW-1133">Transmembrane helix</keyword>
<dbReference type="AlphaFoldDB" id="A0A369T8S7"/>
<keyword evidence="3" id="KW-1185">Reference proteome</keyword>
<comment type="caution">
    <text evidence="2">The sequence shown here is derived from an EMBL/GenBank/DDBJ whole genome shotgun (WGS) entry which is preliminary data.</text>
</comment>
<keyword evidence="1" id="KW-0472">Membrane</keyword>
<dbReference type="RefSeq" id="WP_114582273.1">
    <property type="nucleotide sequence ID" value="NZ_QPMH01000009.1"/>
</dbReference>
<evidence type="ECO:0000313" key="2">
    <source>
        <dbReference type="EMBL" id="RDD61731.1"/>
    </source>
</evidence>
<evidence type="ECO:0000256" key="1">
    <source>
        <dbReference type="SAM" id="Phobius"/>
    </source>
</evidence>
<feature type="transmembrane region" description="Helical" evidence="1">
    <location>
        <begin position="42"/>
        <end position="61"/>
    </location>
</feature>
<dbReference type="Proteomes" id="UP000253941">
    <property type="component" value="Unassembled WGS sequence"/>
</dbReference>
<evidence type="ECO:0008006" key="4">
    <source>
        <dbReference type="Google" id="ProtNLM"/>
    </source>
</evidence>
<sequence>MQRLERLSERALVVPIAAFLLLMPPLLTLFEGEGRFLGIPLLYLYLFGVWTLFIVVGRIAARRLLAGQQAAGRGTAVQPRER</sequence>
<name>A0A369T8S7_9PROT</name>
<organism evidence="2 3">
    <name type="scientific">Ferruginivarius sediminum</name>
    <dbReference type="NCBI Taxonomy" id="2661937"/>
    <lineage>
        <taxon>Bacteria</taxon>
        <taxon>Pseudomonadati</taxon>
        <taxon>Pseudomonadota</taxon>
        <taxon>Alphaproteobacteria</taxon>
        <taxon>Rhodospirillales</taxon>
        <taxon>Rhodospirillaceae</taxon>
        <taxon>Ferruginivarius</taxon>
    </lineage>
</organism>
<gene>
    <name evidence="2" type="ORF">DRB17_11075</name>
</gene>
<reference evidence="2 3" key="1">
    <citation type="submission" date="2018-07" db="EMBL/GenBank/DDBJ databases">
        <title>Venubactetium sediminum gen. nov., sp. nov., isolated from a marine solar saltern.</title>
        <authorList>
            <person name="Wang S."/>
        </authorList>
    </citation>
    <scope>NUCLEOTIDE SEQUENCE [LARGE SCALE GENOMIC DNA]</scope>
    <source>
        <strain evidence="2 3">WD2A32</strain>
    </source>
</reference>
<dbReference type="EMBL" id="QPMH01000009">
    <property type="protein sequence ID" value="RDD61731.1"/>
    <property type="molecule type" value="Genomic_DNA"/>
</dbReference>
<proteinExistence type="predicted"/>
<feature type="transmembrane region" description="Helical" evidence="1">
    <location>
        <begin position="12"/>
        <end position="30"/>
    </location>
</feature>
<keyword evidence="1" id="KW-0812">Transmembrane</keyword>
<evidence type="ECO:0000313" key="3">
    <source>
        <dbReference type="Proteomes" id="UP000253941"/>
    </source>
</evidence>